<keyword evidence="2" id="KW-1185">Reference proteome</keyword>
<dbReference type="InterPro" id="IPR027417">
    <property type="entry name" value="P-loop_NTPase"/>
</dbReference>
<dbReference type="HOGENOM" id="CLU_1148195_0_0_1"/>
<accession>E9FRI6</accession>
<organism evidence="1 2">
    <name type="scientific">Daphnia pulex</name>
    <name type="common">Water flea</name>
    <dbReference type="NCBI Taxonomy" id="6669"/>
    <lineage>
        <taxon>Eukaryota</taxon>
        <taxon>Metazoa</taxon>
        <taxon>Ecdysozoa</taxon>
        <taxon>Arthropoda</taxon>
        <taxon>Crustacea</taxon>
        <taxon>Branchiopoda</taxon>
        <taxon>Diplostraca</taxon>
        <taxon>Cladocera</taxon>
        <taxon>Anomopoda</taxon>
        <taxon>Daphniidae</taxon>
        <taxon>Daphnia</taxon>
    </lineage>
</organism>
<evidence type="ECO:0008006" key="3">
    <source>
        <dbReference type="Google" id="ProtNLM"/>
    </source>
</evidence>
<name>E9FRI6_DAPPU</name>
<dbReference type="PANTHER" id="PTHR46844">
    <property type="entry name" value="SLR5058 PROTEIN"/>
    <property type="match status" value="1"/>
</dbReference>
<reference evidence="1 2" key="1">
    <citation type="journal article" date="2011" name="Science">
        <title>The ecoresponsive genome of Daphnia pulex.</title>
        <authorList>
            <person name="Colbourne J.K."/>
            <person name="Pfrender M.E."/>
            <person name="Gilbert D."/>
            <person name="Thomas W.K."/>
            <person name="Tucker A."/>
            <person name="Oakley T.H."/>
            <person name="Tokishita S."/>
            <person name="Aerts A."/>
            <person name="Arnold G.J."/>
            <person name="Basu M.K."/>
            <person name="Bauer D.J."/>
            <person name="Caceres C.E."/>
            <person name="Carmel L."/>
            <person name="Casola C."/>
            <person name="Choi J.H."/>
            <person name="Detter J.C."/>
            <person name="Dong Q."/>
            <person name="Dusheyko S."/>
            <person name="Eads B.D."/>
            <person name="Frohlich T."/>
            <person name="Geiler-Samerotte K.A."/>
            <person name="Gerlach D."/>
            <person name="Hatcher P."/>
            <person name="Jogdeo S."/>
            <person name="Krijgsveld J."/>
            <person name="Kriventseva E.V."/>
            <person name="Kultz D."/>
            <person name="Laforsch C."/>
            <person name="Lindquist E."/>
            <person name="Lopez J."/>
            <person name="Manak J.R."/>
            <person name="Muller J."/>
            <person name="Pangilinan J."/>
            <person name="Patwardhan R.P."/>
            <person name="Pitluck S."/>
            <person name="Pritham E.J."/>
            <person name="Rechtsteiner A."/>
            <person name="Rho M."/>
            <person name="Rogozin I.B."/>
            <person name="Sakarya O."/>
            <person name="Salamov A."/>
            <person name="Schaack S."/>
            <person name="Shapiro H."/>
            <person name="Shiga Y."/>
            <person name="Skalitzky C."/>
            <person name="Smith Z."/>
            <person name="Souvorov A."/>
            <person name="Sung W."/>
            <person name="Tang Z."/>
            <person name="Tsuchiya D."/>
            <person name="Tu H."/>
            <person name="Vos H."/>
            <person name="Wang M."/>
            <person name="Wolf Y.I."/>
            <person name="Yamagata H."/>
            <person name="Yamada T."/>
            <person name="Ye Y."/>
            <person name="Shaw J.R."/>
            <person name="Andrews J."/>
            <person name="Crease T.J."/>
            <person name="Tang H."/>
            <person name="Lucas S.M."/>
            <person name="Robertson H.M."/>
            <person name="Bork P."/>
            <person name="Koonin E.V."/>
            <person name="Zdobnov E.M."/>
            <person name="Grigoriev I.V."/>
            <person name="Lynch M."/>
            <person name="Boore J.L."/>
        </authorList>
    </citation>
    <scope>NUCLEOTIDE SEQUENCE [LARGE SCALE GENOMIC DNA]</scope>
</reference>
<dbReference type="KEGG" id="dpx:DAPPUDRAFT_232736"/>
<dbReference type="PhylomeDB" id="E9FRI6"/>
<dbReference type="AlphaFoldDB" id="E9FRI6"/>
<dbReference type="InParanoid" id="E9FRI6"/>
<gene>
    <name evidence="1" type="ORF">DAPPUDRAFT_232736</name>
</gene>
<proteinExistence type="predicted"/>
<dbReference type="Proteomes" id="UP000000305">
    <property type="component" value="Unassembled WGS sequence"/>
</dbReference>
<dbReference type="OrthoDB" id="8194444at2759"/>
<dbReference type="PANTHER" id="PTHR46844:SF1">
    <property type="entry name" value="SLR5058 PROTEIN"/>
    <property type="match status" value="1"/>
</dbReference>
<evidence type="ECO:0000313" key="2">
    <source>
        <dbReference type="Proteomes" id="UP000000305"/>
    </source>
</evidence>
<protein>
    <recommendedName>
        <fullName evidence="3">NACHT domain-containing protein</fullName>
    </recommendedName>
</protein>
<evidence type="ECO:0000313" key="1">
    <source>
        <dbReference type="EMBL" id="EFX90192.1"/>
    </source>
</evidence>
<dbReference type="EMBL" id="GL732523">
    <property type="protein sequence ID" value="EFX90192.1"/>
    <property type="molecule type" value="Genomic_DNA"/>
</dbReference>
<dbReference type="Gene3D" id="3.40.50.300">
    <property type="entry name" value="P-loop containing nucleotide triphosphate hydrolases"/>
    <property type="match status" value="1"/>
</dbReference>
<sequence>MLDGFDEISSQLQEKAIHLMKAITFNKSAQLFVTTRPHMIDQLQFQLSQLAYSLENFTEKDQIDYLSEYWETNLKELEDKSVIIRKFSEYFIQRVSHTLKDKEKSFIGIPLQCRLMAEYFQSDLLDIIKENRNESEIQKLLDGQKFDLATMYKRLMETKRRVFLQEKITVSAPNQIMAYAIDGFMKKTGVGNSQLGCTKIRDSREILEILKDSMRGEIGRFWPGRTRVYEDSGELPTPGGWQ</sequence>